<protein>
    <submittedName>
        <fullName evidence="2">Helix-turn-helix domain-containing protein</fullName>
    </submittedName>
</protein>
<dbReference type="Gene3D" id="1.10.260.40">
    <property type="entry name" value="lambda repressor-like DNA-binding domains"/>
    <property type="match status" value="1"/>
</dbReference>
<dbReference type="CDD" id="cd00093">
    <property type="entry name" value="HTH_XRE"/>
    <property type="match status" value="1"/>
</dbReference>
<sequence>MPPTNNPTLRQRRLGAELRKLRERAGFTVTEAATHLGVNQGRVSMIETGRSSLSADRVRAVASAYDCSDAALIDALAAMTGRRARGWWEEYREHVPAALVDLAELEHHASALRAALVIHIPALLQTTDHARALFRSVVPPMRQYEVEHRLTHRIKRQGILHRADPPPYTATIHETALRMDFGGPVVTRGQLKHLLDMSELPHVTVRVIPFGTDRFPTTGQSFDYLEGPVPQLDTVQLDSHHGACEFLDAEAQLSKYRAVLDRTESCALDPAETRDFIHHRIQDL</sequence>
<name>A0ABW0CFE5_STRCD</name>
<dbReference type="InterPro" id="IPR043917">
    <property type="entry name" value="DUF5753"/>
</dbReference>
<accession>A0ABW0CFE5</accession>
<comment type="caution">
    <text evidence="2">The sequence shown here is derived from an EMBL/GenBank/DDBJ whole genome shotgun (WGS) entry which is preliminary data.</text>
</comment>
<gene>
    <name evidence="2" type="ORF">ACFPQ9_08885</name>
</gene>
<dbReference type="EMBL" id="JBHSKM010000004">
    <property type="protein sequence ID" value="MFC5213941.1"/>
    <property type="molecule type" value="Genomic_DNA"/>
</dbReference>
<reference evidence="3" key="1">
    <citation type="journal article" date="2019" name="Int. J. Syst. Evol. Microbiol.">
        <title>The Global Catalogue of Microorganisms (GCM) 10K type strain sequencing project: providing services to taxonomists for standard genome sequencing and annotation.</title>
        <authorList>
            <consortium name="The Broad Institute Genomics Platform"/>
            <consortium name="The Broad Institute Genome Sequencing Center for Infectious Disease"/>
            <person name="Wu L."/>
            <person name="Ma J."/>
        </authorList>
    </citation>
    <scope>NUCLEOTIDE SEQUENCE [LARGE SCALE GENOMIC DNA]</scope>
    <source>
        <strain evidence="3">KCTC 42586</strain>
    </source>
</reference>
<evidence type="ECO:0000259" key="1">
    <source>
        <dbReference type="PROSITE" id="PS50943"/>
    </source>
</evidence>
<dbReference type="Pfam" id="PF19054">
    <property type="entry name" value="DUF5753"/>
    <property type="match status" value="1"/>
</dbReference>
<dbReference type="RefSeq" id="WP_380849380.1">
    <property type="nucleotide sequence ID" value="NZ_JBHSKM010000004.1"/>
</dbReference>
<evidence type="ECO:0000313" key="2">
    <source>
        <dbReference type="EMBL" id="MFC5213941.1"/>
    </source>
</evidence>
<feature type="domain" description="HTH cro/C1-type" evidence="1">
    <location>
        <begin position="18"/>
        <end position="72"/>
    </location>
</feature>
<dbReference type="InterPro" id="IPR010982">
    <property type="entry name" value="Lambda_DNA-bd_dom_sf"/>
</dbReference>
<proteinExistence type="predicted"/>
<dbReference type="PROSITE" id="PS50943">
    <property type="entry name" value="HTH_CROC1"/>
    <property type="match status" value="1"/>
</dbReference>
<organism evidence="2 3">
    <name type="scientific">Streptomyces coerulescens</name>
    <dbReference type="NCBI Taxonomy" id="29304"/>
    <lineage>
        <taxon>Bacteria</taxon>
        <taxon>Bacillati</taxon>
        <taxon>Actinomycetota</taxon>
        <taxon>Actinomycetes</taxon>
        <taxon>Kitasatosporales</taxon>
        <taxon>Streptomycetaceae</taxon>
        <taxon>Streptomyces</taxon>
    </lineage>
</organism>
<dbReference type="Proteomes" id="UP001596263">
    <property type="component" value="Unassembled WGS sequence"/>
</dbReference>
<keyword evidence="3" id="KW-1185">Reference proteome</keyword>
<dbReference type="SUPFAM" id="SSF47413">
    <property type="entry name" value="lambda repressor-like DNA-binding domains"/>
    <property type="match status" value="1"/>
</dbReference>
<dbReference type="Pfam" id="PF13560">
    <property type="entry name" value="HTH_31"/>
    <property type="match status" value="1"/>
</dbReference>
<dbReference type="SMART" id="SM00530">
    <property type="entry name" value="HTH_XRE"/>
    <property type="match status" value="1"/>
</dbReference>
<dbReference type="InterPro" id="IPR001387">
    <property type="entry name" value="Cro/C1-type_HTH"/>
</dbReference>
<evidence type="ECO:0000313" key="3">
    <source>
        <dbReference type="Proteomes" id="UP001596263"/>
    </source>
</evidence>